<organism evidence="1">
    <name type="scientific">virus sp. ctrcb4</name>
    <dbReference type="NCBI Taxonomy" id="2825824"/>
    <lineage>
        <taxon>Viruses</taxon>
    </lineage>
</organism>
<reference evidence="1" key="1">
    <citation type="journal article" date="2021" name="Proc. Natl. Acad. Sci. U.S.A.">
        <title>A Catalog of Tens of Thousands of Viruses from Human Metagenomes Reveals Hidden Associations with Chronic Diseases.</title>
        <authorList>
            <person name="Tisza M.J."/>
            <person name="Buck C.B."/>
        </authorList>
    </citation>
    <scope>NUCLEOTIDE SEQUENCE</scope>
    <source>
        <strain evidence="1">Ctrcb4</strain>
    </source>
</reference>
<protein>
    <submittedName>
        <fullName evidence="1">Uncharacterized protein</fullName>
    </submittedName>
</protein>
<proteinExistence type="predicted"/>
<sequence length="551" mass="58744">MTNYYTKDQVDSQIQNVREDIPSIPDVNIVLSGSGNVITELAVDSVNKHKLVASKSISVYTKEEVDERLSESGYGDVTAAAEFSTADRVITSNGQGKVIKDSGVLIGNLAKLSDVPKTLTDLNVTSTDITDILGYIPADSAQAGMGDVTGPTSAINNNFASFNNNSGKIIKDSGYNPDSFARLNHTHTVSQITDMPTPIIVDSELNSTSENPVQNKVINNALSSKVDTSTLNNYVTKDEIAELGEGDVVAVGDLANNMLVIGEGTKSVSASNIPISDISTLKTNVTQLSDSIDELTQQVLELDYVNSIDIRGDSGNPISINSQNHTISVSGADNYLATTVENNTGDLKLLIGHKSNYDHVPTVNQVASEDRIAFVPSEMTSYQLGVIGKDIRIPATGIDGLADVAKSGSYNDLTATPVFKSLHISAGELTKVYDPTVAKVDIDLNPPLDNRYEKLLGISLSAGDPGTFIEVTETAHTINVSNLTASRSEAIVVVRGDCTVNFSGTNIYIINNASDLAGTSTQRKVYTVKRIEDDSNNPMVLITCALYNPNN</sequence>
<accession>A0A8S5RPM2</accession>
<name>A0A8S5RPM2_9VIRU</name>
<dbReference type="EMBL" id="BK059132">
    <property type="protein sequence ID" value="DAE33304.1"/>
    <property type="molecule type" value="Genomic_DNA"/>
</dbReference>
<evidence type="ECO:0000313" key="1">
    <source>
        <dbReference type="EMBL" id="DAE33304.1"/>
    </source>
</evidence>